<dbReference type="EMBL" id="CAJNNV010028261">
    <property type="protein sequence ID" value="CAE8623897.1"/>
    <property type="molecule type" value="Genomic_DNA"/>
</dbReference>
<evidence type="ECO:0000256" key="2">
    <source>
        <dbReference type="ARBA" id="ARBA00022723"/>
    </source>
</evidence>
<dbReference type="PANTHER" id="PTHR13491:SF0">
    <property type="entry name" value="ZINC FINGER CCHC DOMAIN-CONTAINING PROTEIN 10"/>
    <property type="match status" value="1"/>
</dbReference>
<feature type="compositionally biased region" description="Low complexity" evidence="7">
    <location>
        <begin position="233"/>
        <end position="248"/>
    </location>
</feature>
<evidence type="ECO:0000256" key="7">
    <source>
        <dbReference type="SAM" id="MobiDB-lite"/>
    </source>
</evidence>
<feature type="region of interest" description="Disordered" evidence="7">
    <location>
        <begin position="377"/>
        <end position="411"/>
    </location>
</feature>
<feature type="compositionally biased region" description="Polar residues" evidence="7">
    <location>
        <begin position="315"/>
        <end position="343"/>
    </location>
</feature>
<evidence type="ECO:0000256" key="3">
    <source>
        <dbReference type="ARBA" id="ARBA00022737"/>
    </source>
</evidence>
<dbReference type="Proteomes" id="UP000654075">
    <property type="component" value="Unassembled WGS sequence"/>
</dbReference>
<keyword evidence="1" id="KW-0808">Transferase</keyword>
<feature type="region of interest" description="Disordered" evidence="7">
    <location>
        <begin position="1"/>
        <end position="363"/>
    </location>
</feature>
<proteinExistence type="predicted"/>
<dbReference type="SUPFAM" id="SSF57850">
    <property type="entry name" value="RING/U-box"/>
    <property type="match status" value="2"/>
</dbReference>
<dbReference type="Gene3D" id="3.30.60.90">
    <property type="match status" value="1"/>
</dbReference>
<feature type="compositionally biased region" description="Low complexity" evidence="7">
    <location>
        <begin position="2174"/>
        <end position="2187"/>
    </location>
</feature>
<keyword evidence="5" id="KW-0833">Ubl conjugation pathway</keyword>
<name>A0A813GAU2_POLGL</name>
<dbReference type="GO" id="GO:0008270">
    <property type="term" value="F:zinc ion binding"/>
    <property type="evidence" value="ECO:0007669"/>
    <property type="project" value="UniProtKB-KW"/>
</dbReference>
<feature type="compositionally biased region" description="Acidic residues" evidence="7">
    <location>
        <begin position="1054"/>
        <end position="1064"/>
    </location>
</feature>
<feature type="compositionally biased region" description="Basic and acidic residues" evidence="7">
    <location>
        <begin position="154"/>
        <end position="171"/>
    </location>
</feature>
<dbReference type="InterPro" id="IPR001623">
    <property type="entry name" value="DnaJ_domain"/>
</dbReference>
<evidence type="ECO:0000313" key="10">
    <source>
        <dbReference type="Proteomes" id="UP000654075"/>
    </source>
</evidence>
<dbReference type="PROSITE" id="PS51873">
    <property type="entry name" value="TRIAD"/>
    <property type="match status" value="1"/>
</dbReference>
<evidence type="ECO:0000256" key="6">
    <source>
        <dbReference type="ARBA" id="ARBA00022833"/>
    </source>
</evidence>
<feature type="compositionally biased region" description="Low complexity" evidence="7">
    <location>
        <begin position="90"/>
        <end position="101"/>
    </location>
</feature>
<feature type="compositionally biased region" description="Basic and acidic residues" evidence="7">
    <location>
        <begin position="1239"/>
        <end position="1255"/>
    </location>
</feature>
<feature type="region of interest" description="Disordered" evidence="7">
    <location>
        <begin position="464"/>
        <end position="495"/>
    </location>
</feature>
<keyword evidence="10" id="KW-1185">Reference proteome</keyword>
<protein>
    <recommendedName>
        <fullName evidence="8">RING-type domain-containing protein</fullName>
    </recommendedName>
</protein>
<keyword evidence="3" id="KW-0677">Repeat</keyword>
<dbReference type="GO" id="GO:0016740">
    <property type="term" value="F:transferase activity"/>
    <property type="evidence" value="ECO:0007669"/>
    <property type="project" value="UniProtKB-KW"/>
</dbReference>
<feature type="compositionally biased region" description="Acidic residues" evidence="7">
    <location>
        <begin position="1638"/>
        <end position="1651"/>
    </location>
</feature>
<evidence type="ECO:0000256" key="4">
    <source>
        <dbReference type="ARBA" id="ARBA00022771"/>
    </source>
</evidence>
<keyword evidence="6" id="KW-0862">Zinc</keyword>
<dbReference type="InterPro" id="IPR039715">
    <property type="entry name" value="ZCCHC10"/>
</dbReference>
<dbReference type="CDD" id="cd06257">
    <property type="entry name" value="DnaJ"/>
    <property type="match status" value="1"/>
</dbReference>
<feature type="compositionally biased region" description="Basic and acidic residues" evidence="7">
    <location>
        <begin position="261"/>
        <end position="272"/>
    </location>
</feature>
<dbReference type="CDD" id="cd02249">
    <property type="entry name" value="ZZ"/>
    <property type="match status" value="1"/>
</dbReference>
<feature type="region of interest" description="Disordered" evidence="7">
    <location>
        <begin position="1111"/>
        <end position="1133"/>
    </location>
</feature>
<feature type="compositionally biased region" description="Acidic residues" evidence="7">
    <location>
        <begin position="72"/>
        <end position="89"/>
    </location>
</feature>
<feature type="compositionally biased region" description="Basic and acidic residues" evidence="7">
    <location>
        <begin position="18"/>
        <end position="27"/>
    </location>
</feature>
<evidence type="ECO:0000256" key="5">
    <source>
        <dbReference type="ARBA" id="ARBA00022786"/>
    </source>
</evidence>
<feature type="compositionally biased region" description="Low complexity" evidence="7">
    <location>
        <begin position="1307"/>
        <end position="1322"/>
    </location>
</feature>
<keyword evidence="2" id="KW-0479">Metal-binding</keyword>
<feature type="compositionally biased region" description="Basic residues" evidence="7">
    <location>
        <begin position="1"/>
        <end position="11"/>
    </location>
</feature>
<organism evidence="9 10">
    <name type="scientific">Polarella glacialis</name>
    <name type="common">Dinoflagellate</name>
    <dbReference type="NCBI Taxonomy" id="89957"/>
    <lineage>
        <taxon>Eukaryota</taxon>
        <taxon>Sar</taxon>
        <taxon>Alveolata</taxon>
        <taxon>Dinophyceae</taxon>
        <taxon>Suessiales</taxon>
        <taxon>Suessiaceae</taxon>
        <taxon>Polarella</taxon>
    </lineage>
</organism>
<feature type="compositionally biased region" description="Basic residues" evidence="7">
    <location>
        <begin position="2197"/>
        <end position="2209"/>
    </location>
</feature>
<reference evidence="9" key="1">
    <citation type="submission" date="2021-02" db="EMBL/GenBank/DDBJ databases">
        <authorList>
            <person name="Dougan E. K."/>
            <person name="Rhodes N."/>
            <person name="Thang M."/>
            <person name="Chan C."/>
        </authorList>
    </citation>
    <scope>NUCLEOTIDE SEQUENCE</scope>
</reference>
<feature type="region of interest" description="Disordered" evidence="7">
    <location>
        <begin position="1046"/>
        <end position="1082"/>
    </location>
</feature>
<evidence type="ECO:0000259" key="8">
    <source>
        <dbReference type="PROSITE" id="PS51873"/>
    </source>
</evidence>
<feature type="compositionally biased region" description="Basic and acidic residues" evidence="7">
    <location>
        <begin position="464"/>
        <end position="481"/>
    </location>
</feature>
<dbReference type="PANTHER" id="PTHR13491">
    <property type="entry name" value="ZCCHC10 PROTEIN"/>
    <property type="match status" value="1"/>
</dbReference>
<feature type="compositionally biased region" description="Polar residues" evidence="7">
    <location>
        <begin position="1385"/>
        <end position="1396"/>
    </location>
</feature>
<comment type="caution">
    <text evidence="9">The sequence shown here is derived from an EMBL/GenBank/DDBJ whole genome shotgun (WGS) entry which is preliminary data.</text>
</comment>
<accession>A0A813GAU2</accession>
<feature type="compositionally biased region" description="Polar residues" evidence="7">
    <location>
        <begin position="1323"/>
        <end position="1347"/>
    </location>
</feature>
<keyword evidence="4" id="KW-0863">Zinc-finger</keyword>
<feature type="region of interest" description="Disordered" evidence="7">
    <location>
        <begin position="1617"/>
        <end position="1663"/>
    </location>
</feature>
<sequence length="2209" mass="244892">MARTTKSKLLRKQVLGGESRKGPTKDVQDEEVSAPETRRRNRVDKAEVQIEAEAPKIGINATQRVLEPVQQEQEEQEQAEQPEAEEQEQEQQQQEPLSQLKLQKKLEKQKKKQLEQEQQEQQESKQKPQQEEGEQNLQKKKRRKKRHAEEDLELEKQEEQQEEHQKAKELLVDEQEQEQEQERLTQQKQQKKLEKQKKKQQEEQHEQEQLKERKLQKKLEKQRRKQLEDEQEQQPAGAAEAQAEQQQEQEQKRREVKRAKRASEEVEPEQRSKQPGTTQRQHEVQQETGQQAAQSQTSQTQKKKRAKVREMGDQPEQQDQLKPQHEQAQQKQRRPQSPANSSPRPAAEATGRRLHKASPIVNTKKLMQLAICTLPGSQRKAKAVQPATKQPSFVQQSTDAPKSAATPQDGGSVMERIFAAETPEGKLGTAEGADEEAVTQAWKRLVLLLHPDKLQQMDEATRARGAEALQEAHDAKDELKRRAQQLSAEVPAQPKKAAAPKCMEALAGHRKYEISWVIPETQDPKAPVEKYEVWGPKYFSEPGEPYDWVMLAELPPLQSQFIIVEEAPTQSDVMWAADRILRSTLPLAVHAVNGKGSSEALTLELPWAPAFPWLKGLGSLVCNQCFRLTPRGGKQGWTACGGCGVGLADELAVVVRCPQCGGEVLWQQTSLGLYRALIASRVASTAAGNTRSGPANPELVEKFHMAADQDFEECPLSGLGRDDFPAWPTSGEAECQVCFEHSALPRICAACPDGRGCCSKCIRTYFTTAVNDALYAMPMIRCPLCRGRVSTAAWAPFVGPEIQAKYLGNAFALLALRCPDCDETASFFVQPTGGSSPESHTSCSFSSNSVLARARSRAAALRSQLEREELWCDLLTARESTARRQRRTAEQDHNILEARTRAAASTLVEAWRRFRSSEASADEFVAKLHCAWPPGSCGLPRSGLCRAARRRAPLCIEDPERRLAMQLAWLRRYPKVRTTCCRASVCFKCKVRGWHRNLSCEERQRQETGRDAQFCPNCQVPTIWSDGCNHIRCVCGTEWTWEDRSGAGGGEGDNVVDDEDDDSDGSGSTNGWMPSEPPRSRTALELAASNPGAKGSDGSTAAEVLKLLATAQRRRRLPPPPSPSPSPPEFPRRRHARILGRDPWLPPTAPDSGRAGDAQVGCLDGHALEPWDDNRFNWVCDGCEARSSSRPAMSRFRCQDCDFDLCSSCFHKKRLESAVDAVESGATAADDGALVAKAADGRAEEHEDGEAEPRSPQRSSQSDLPSVRGQAFQSSLAAVQSARRRKRAKDVREEHKDEEDEVPPTYSTSGGSSSSSNNGNASRNTKNQQTSSSYNASTDNNTSNLAESTPAARAVGSSDSKINNSRHVHIPSVNGAGSGTDTHDVPSSSSNRSNTNEIHRNTSRKQSTRSRKTRSNSSSSSASDADGDHLESELTSSPKSEEQPQSSGVASASVPATSMPLHLAVRSRNALSVRTLLECGAVPSEATFRELSKLPDEGVRKRLEDELRPHIGKVGQTPMTLWAKLQFGMASEELSWMDSAVNSSVLLALRRERDPDVRERFSAALRLQLGDEWFEALQKGAATEELVLELRDAAFHRRRPDGELVRSLLGAGADMHGRIQSSAGHPGSRGQHDHMDSDLEDDWQSESDDSSSADRQENASTSNYWCPTPKSAISCADLVAMQDSCDEDMLSWVLGTEAATPKELELVLNDVSKWRRERLLVIAVGSRNLLMAKKLLAAWSDSPLPSAFWRAFFSVSDSSIRDELEDALREFLAARGLNLVEVPLWALIQLGRASSDKQKDDDVPDVPWEEEPDISVKMSCDACEKLEALLAVEDELSTDDAMPVPFKVFSALRRCRGADARQRFEELLECKLGKSVFLRQRYRAATQELLWELRRALAERRSPDLAFAAQLLRSGANPRAREVTSNQFDDDESGGEDGPWGPLGARYQSEDGLPRTTLELLALNRFAPPDCVITAIAKAVECKADPNRGPYEKPLTLAVRARHVTAIKALLEAGAQLDRQALSGLQTVSNTEMRHEIEDQFMDIFQRGASSLTMKDVGLWAAVQCGFTTVATREIKDATGQPIDVKVLMALRRCRDDTCKQAVLEALHSRFGRHLLDHLQAEAATAELLMELKEALMDERDPDKELVLDLLALGADTQARAELEESDVETAQNTESSGTGSSSSGDGPESDGEAPRPPRRRRRRWAGRA</sequence>
<dbReference type="SUPFAM" id="SSF46565">
    <property type="entry name" value="Chaperone J-domain"/>
    <property type="match status" value="1"/>
</dbReference>
<feature type="compositionally biased region" description="Low complexity" evidence="7">
    <location>
        <begin position="286"/>
        <end position="300"/>
    </location>
</feature>
<dbReference type="InterPro" id="IPR044066">
    <property type="entry name" value="TRIAD_supradom"/>
</dbReference>
<feature type="region of interest" description="Disordered" evidence="7">
    <location>
        <begin position="2160"/>
        <end position="2209"/>
    </location>
</feature>
<feature type="domain" description="RING-type" evidence="8">
    <location>
        <begin position="731"/>
        <end position="1073"/>
    </location>
</feature>
<feature type="compositionally biased region" description="Polar residues" evidence="7">
    <location>
        <begin position="387"/>
        <end position="400"/>
    </location>
</feature>
<feature type="compositionally biased region" description="Basic and acidic residues" evidence="7">
    <location>
        <begin position="199"/>
        <end position="219"/>
    </location>
</feature>
<evidence type="ECO:0000313" key="9">
    <source>
        <dbReference type="EMBL" id="CAE8623897.1"/>
    </source>
</evidence>
<gene>
    <name evidence="9" type="ORF">PGLA1383_LOCUS41103</name>
</gene>
<dbReference type="InterPro" id="IPR036869">
    <property type="entry name" value="J_dom_sf"/>
</dbReference>
<evidence type="ECO:0000256" key="1">
    <source>
        <dbReference type="ARBA" id="ARBA00022679"/>
    </source>
</evidence>
<dbReference type="InterPro" id="IPR043145">
    <property type="entry name" value="Znf_ZZ_sf"/>
</dbReference>
<feature type="region of interest" description="Disordered" evidence="7">
    <location>
        <begin position="1238"/>
        <end position="1454"/>
    </location>
</feature>
<feature type="compositionally biased region" description="Pro residues" evidence="7">
    <location>
        <begin position="1118"/>
        <end position="1129"/>
    </location>
</feature>
<feature type="region of interest" description="Disordered" evidence="7">
    <location>
        <begin position="1918"/>
        <end position="1939"/>
    </location>
</feature>
<feature type="compositionally biased region" description="Basic residues" evidence="7">
    <location>
        <begin position="1401"/>
        <end position="1414"/>
    </location>
</feature>